<dbReference type="InterPro" id="IPR035911">
    <property type="entry name" value="MurE/MurF_N"/>
</dbReference>
<dbReference type="SUPFAM" id="SSF63418">
    <property type="entry name" value="MurE/MurF N-terminal domain"/>
    <property type="match status" value="1"/>
</dbReference>
<feature type="binding site" evidence="3">
    <location>
        <position position="36"/>
    </location>
    <ligand>
        <name>UDP-N-acetyl-alpha-D-muramoyl-L-alanyl-D-glutamate</name>
        <dbReference type="ChEBI" id="CHEBI:83900"/>
    </ligand>
</feature>
<keyword evidence="3" id="KW-0460">Magnesium</keyword>
<dbReference type="RefSeq" id="WP_268752346.1">
    <property type="nucleotide sequence ID" value="NZ_JAPRFQ010000002.1"/>
</dbReference>
<evidence type="ECO:0000313" key="8">
    <source>
        <dbReference type="Proteomes" id="UP001146670"/>
    </source>
</evidence>
<keyword evidence="3 4" id="KW-0961">Cell wall biogenesis/degradation</keyword>
<organism evidence="7 8">
    <name type="scientific">Aerococcus kribbianus</name>
    <dbReference type="NCBI Taxonomy" id="2999064"/>
    <lineage>
        <taxon>Bacteria</taxon>
        <taxon>Bacillati</taxon>
        <taxon>Bacillota</taxon>
        <taxon>Bacilli</taxon>
        <taxon>Lactobacillales</taxon>
        <taxon>Aerococcaceae</taxon>
        <taxon>Aerococcus</taxon>
    </lineage>
</organism>
<keyword evidence="3 4" id="KW-0131">Cell cycle</keyword>
<evidence type="ECO:0000256" key="2">
    <source>
        <dbReference type="ARBA" id="ARBA00005898"/>
    </source>
</evidence>
<feature type="domain" description="Mur ligase C-terminal" evidence="5">
    <location>
        <begin position="341"/>
        <end position="476"/>
    </location>
</feature>
<comment type="caution">
    <text evidence="7">The sequence shown here is derived from an EMBL/GenBank/DDBJ whole genome shotgun (WGS) entry which is preliminary data.</text>
</comment>
<evidence type="ECO:0000256" key="4">
    <source>
        <dbReference type="RuleBase" id="RU004135"/>
    </source>
</evidence>
<dbReference type="GO" id="GO:0005737">
    <property type="term" value="C:cytoplasm"/>
    <property type="evidence" value="ECO:0007669"/>
    <property type="project" value="UniProtKB-SubCell"/>
</dbReference>
<dbReference type="NCBIfam" id="TIGR01085">
    <property type="entry name" value="murE"/>
    <property type="match status" value="1"/>
</dbReference>
<dbReference type="EMBL" id="JAPRFR010000002">
    <property type="protein sequence ID" value="MCZ0726018.1"/>
    <property type="molecule type" value="Genomic_DNA"/>
</dbReference>
<keyword evidence="8" id="KW-1185">Reference proteome</keyword>
<dbReference type="Gene3D" id="3.40.1390.10">
    <property type="entry name" value="MurE/MurF, N-terminal domain"/>
    <property type="match status" value="1"/>
</dbReference>
<keyword evidence="3 4" id="KW-0132">Cell division</keyword>
<dbReference type="InterPro" id="IPR005761">
    <property type="entry name" value="UDP-N-AcMur-Glu-dNH2Pim_ligase"/>
</dbReference>
<dbReference type="GO" id="GO:0005524">
    <property type="term" value="F:ATP binding"/>
    <property type="evidence" value="ECO:0007669"/>
    <property type="project" value="UniProtKB-UniRule"/>
</dbReference>
<name>A0A9X3FNL7_9LACT</name>
<dbReference type="PANTHER" id="PTHR23135">
    <property type="entry name" value="MUR LIGASE FAMILY MEMBER"/>
    <property type="match status" value="1"/>
</dbReference>
<dbReference type="GO" id="GO:0000287">
    <property type="term" value="F:magnesium ion binding"/>
    <property type="evidence" value="ECO:0007669"/>
    <property type="project" value="UniProtKB-UniRule"/>
</dbReference>
<dbReference type="AlphaFoldDB" id="A0A9X3FNL7"/>
<keyword evidence="3" id="KW-0067">ATP-binding</keyword>
<dbReference type="GO" id="GO:0008360">
    <property type="term" value="P:regulation of cell shape"/>
    <property type="evidence" value="ECO:0007669"/>
    <property type="project" value="UniProtKB-KW"/>
</dbReference>
<accession>A0A9X3FNL7</accession>
<evidence type="ECO:0000259" key="6">
    <source>
        <dbReference type="Pfam" id="PF08245"/>
    </source>
</evidence>
<dbReference type="Gene3D" id="3.40.1190.10">
    <property type="entry name" value="Mur-like, catalytic domain"/>
    <property type="match status" value="1"/>
</dbReference>
<keyword evidence="3 4" id="KW-0133">Cell shape</keyword>
<feature type="binding site" evidence="3">
    <location>
        <position position="186"/>
    </location>
    <ligand>
        <name>UDP-N-acetyl-alpha-D-muramoyl-L-alanyl-D-glutamate</name>
        <dbReference type="ChEBI" id="CHEBI:83900"/>
    </ligand>
</feature>
<comment type="subcellular location">
    <subcellularLocation>
        <location evidence="3 4">Cytoplasm</location>
    </subcellularLocation>
</comment>
<proteinExistence type="inferred from homology"/>
<feature type="domain" description="Mur ligase central" evidence="6">
    <location>
        <begin position="110"/>
        <end position="320"/>
    </location>
</feature>
<evidence type="ECO:0000256" key="1">
    <source>
        <dbReference type="ARBA" id="ARBA00004752"/>
    </source>
</evidence>
<dbReference type="InterPro" id="IPR036615">
    <property type="entry name" value="Mur_ligase_C_dom_sf"/>
</dbReference>
<dbReference type="GO" id="GO:0016881">
    <property type="term" value="F:acid-amino acid ligase activity"/>
    <property type="evidence" value="ECO:0007669"/>
    <property type="project" value="UniProtKB-UniRule"/>
</dbReference>
<dbReference type="Gene3D" id="3.90.190.20">
    <property type="entry name" value="Mur ligase, C-terminal domain"/>
    <property type="match status" value="1"/>
</dbReference>
<comment type="function">
    <text evidence="3">Catalyzes the addition of an amino acid to the nucleotide precursor UDP-N-acetylmuramoyl-L-alanyl-D-glutamate (UMAG) in the biosynthesis of bacterial cell-wall peptidoglycan.</text>
</comment>
<dbReference type="GO" id="GO:0071555">
    <property type="term" value="P:cell wall organization"/>
    <property type="evidence" value="ECO:0007669"/>
    <property type="project" value="UniProtKB-KW"/>
</dbReference>
<keyword evidence="3 4" id="KW-0573">Peptidoglycan synthesis</keyword>
<protein>
    <recommendedName>
        <fullName evidence="3">UDP-N-acetylmuramyl-tripeptide synthetase</fullName>
        <ecNumber evidence="3">6.3.2.-</ecNumber>
    </recommendedName>
    <alternativeName>
        <fullName evidence="3">UDP-MurNAc-tripeptide synthetase</fullName>
    </alternativeName>
</protein>
<evidence type="ECO:0000313" key="7">
    <source>
        <dbReference type="EMBL" id="MCZ0726018.1"/>
    </source>
</evidence>
<dbReference type="EC" id="6.3.2.-" evidence="3"/>
<dbReference type="Pfam" id="PF02875">
    <property type="entry name" value="Mur_ligase_C"/>
    <property type="match status" value="1"/>
</dbReference>
<comment type="pathway">
    <text evidence="1 3 4">Cell wall biogenesis; peptidoglycan biosynthesis.</text>
</comment>
<keyword evidence="3 7" id="KW-0436">Ligase</keyword>
<evidence type="ECO:0000259" key="5">
    <source>
        <dbReference type="Pfam" id="PF02875"/>
    </source>
</evidence>
<dbReference type="SUPFAM" id="SSF53623">
    <property type="entry name" value="MurD-like peptide ligases, catalytic domain"/>
    <property type="match status" value="1"/>
</dbReference>
<keyword evidence="3" id="KW-0547">Nucleotide-binding</keyword>
<comment type="similarity">
    <text evidence="2 3">Belongs to the MurCDEF family. MurE subfamily.</text>
</comment>
<comment type="PTM">
    <text evidence="3">Carboxylation is probably crucial for Mg(2+) binding and, consequently, for the gamma-phosphate positioning of ATP.</text>
</comment>
<feature type="binding site" evidence="3">
    <location>
        <position position="194"/>
    </location>
    <ligand>
        <name>UDP-N-acetyl-alpha-D-muramoyl-L-alanyl-D-glutamate</name>
        <dbReference type="ChEBI" id="CHEBI:83900"/>
    </ligand>
</feature>
<gene>
    <name evidence="3" type="primary">murE</name>
    <name evidence="7" type="ORF">OW157_05460</name>
</gene>
<keyword evidence="3" id="KW-0963">Cytoplasm</keyword>
<dbReference type="InterPro" id="IPR004101">
    <property type="entry name" value="Mur_ligase_C"/>
</dbReference>
<dbReference type="InterPro" id="IPR013221">
    <property type="entry name" value="Mur_ligase_cen"/>
</dbReference>
<feature type="binding site" evidence="3">
    <location>
        <begin position="112"/>
        <end position="118"/>
    </location>
    <ligand>
        <name>ATP</name>
        <dbReference type="ChEBI" id="CHEBI:30616"/>
    </ligand>
</feature>
<dbReference type="Proteomes" id="UP001146670">
    <property type="component" value="Unassembled WGS sequence"/>
</dbReference>
<dbReference type="PANTHER" id="PTHR23135:SF4">
    <property type="entry name" value="UDP-N-ACETYLMURAMOYL-L-ALANYL-D-GLUTAMATE--2,6-DIAMINOPIMELATE LIGASE MURE HOMOLOG, CHLOROPLASTIC"/>
    <property type="match status" value="1"/>
</dbReference>
<evidence type="ECO:0000256" key="3">
    <source>
        <dbReference type="HAMAP-Rule" id="MF_00208"/>
    </source>
</evidence>
<dbReference type="HAMAP" id="MF_00208">
    <property type="entry name" value="MurE"/>
    <property type="match status" value="1"/>
</dbReference>
<dbReference type="SUPFAM" id="SSF53244">
    <property type="entry name" value="MurD-like peptide ligases, peptide-binding domain"/>
    <property type="match status" value="1"/>
</dbReference>
<reference evidence="7" key="1">
    <citation type="submission" date="2022-12" db="EMBL/GenBank/DDBJ databases">
        <title>Description and comparative metabolic analysis of Aerococcus sp. nov., isolated from the feces of a pig.</title>
        <authorList>
            <person name="Chang Y.-H."/>
        </authorList>
    </citation>
    <scope>NUCLEOTIDE SEQUENCE</scope>
    <source>
        <strain evidence="7">YH-aer222</strain>
    </source>
</reference>
<feature type="binding site" evidence="3">
    <location>
        <begin position="159"/>
        <end position="160"/>
    </location>
    <ligand>
        <name>UDP-N-acetyl-alpha-D-muramoyl-L-alanyl-D-glutamate</name>
        <dbReference type="ChEBI" id="CHEBI:83900"/>
    </ligand>
</feature>
<comment type="cofactor">
    <cofactor evidence="3">
        <name>Mg(2+)</name>
        <dbReference type="ChEBI" id="CHEBI:18420"/>
    </cofactor>
</comment>
<dbReference type="InterPro" id="IPR036565">
    <property type="entry name" value="Mur-like_cat_sf"/>
</dbReference>
<feature type="modified residue" description="N6-carboxylysine" evidence="3">
    <location>
        <position position="228"/>
    </location>
</feature>
<sequence length="508" mass="56499">MTFKLSDIADKLSKRGLLVTGPDNGNATVTSLTYDSREVSAGTLFFCKGAHFRVDYLKAAQVSGAVAYVSERDYGIDLPALIVKDVRQAMPIVANYFYDQPWQAYKLAGITGTKGKTTTTTFLKKILDCYEKSVGGKETAYFSSTLTYDGVDRKPSALTTPESLPLFEQLDHVRQSGIDFLTMEVSSQALKYHRVDEMSFDVVGFLNISTDHIGSSEHPNFEDYFQSKLRLFDYGRLAVINWNTDYRDQVLAAAEASSSIEEIITFSRDDSAADYWVDEIRADDNGQTFKVHHGDEVEEIHLGMPGIFNIDNALMALIMARAYGVSYTIINQALSDAKAEGRMEVYRSEDNQVKAIVDYAHNKLSMEQLIEAAHSLFPDHLVWVVTGSAGDKGQSRRQDMGQVIGQAADKAYLTSDDYNFEDPSAIASEIAQAIYEVNPDAEVNDFIHDRHAAISQALSDAQELEQGVVVLVAGKGSDAYFLINGQKEDYQADTDFIQDYINHYNSQK</sequence>
<comment type="caution">
    <text evidence="3">Lacks conserved residue(s) required for the propagation of feature annotation.</text>
</comment>
<dbReference type="GO" id="GO:0009252">
    <property type="term" value="P:peptidoglycan biosynthetic process"/>
    <property type="evidence" value="ECO:0007669"/>
    <property type="project" value="UniProtKB-UniRule"/>
</dbReference>
<dbReference type="Pfam" id="PF08245">
    <property type="entry name" value="Mur_ligase_M"/>
    <property type="match status" value="1"/>
</dbReference>
<dbReference type="GO" id="GO:0051301">
    <property type="term" value="P:cell division"/>
    <property type="evidence" value="ECO:0007669"/>
    <property type="project" value="UniProtKB-KW"/>
</dbReference>